<reference evidence="1 2" key="2">
    <citation type="journal article" date="2015" name="Infect. Immun.">
        <title>Comparative genome sequencing of Rickettsia rickettsii strains that differ in virulence.</title>
        <authorList>
            <person name="Clark T.R."/>
            <person name="Noriea N.F."/>
            <person name="Bublitz D.C."/>
            <person name="Ellison D.W."/>
            <person name="Martens C."/>
            <person name="Lutter E.I."/>
            <person name="Hackstadt T."/>
        </authorList>
    </citation>
    <scope>NUCLEOTIDE SEQUENCE [LARGE SCALE GENOMIC DNA]</scope>
    <source>
        <strain evidence="1 2">Iowa</strain>
    </source>
</reference>
<reference evidence="1 2" key="1">
    <citation type="journal article" date="2008" name="Infect. Immun.">
        <title>Genomic comparison of virulent Rickettsia rickettsii Sheila Smith and avirulent Rickettsia rickettsii Iowa.</title>
        <authorList>
            <person name="Ellison D.W."/>
            <person name="Clark T.R."/>
            <person name="Sturdevant D.E."/>
            <person name="Virtaneva K."/>
            <person name="Porcella S.F."/>
            <person name="Hackstadt T."/>
        </authorList>
    </citation>
    <scope>NUCLEOTIDE SEQUENCE [LARGE SCALE GENOMIC DNA]</scope>
    <source>
        <strain evidence="1 2">Iowa</strain>
    </source>
</reference>
<protein>
    <submittedName>
        <fullName evidence="1">Uncharacterized protein</fullName>
    </submittedName>
</protein>
<sequence length="395" mass="45050">MPVYDITSHLIKQKYTMIKASCELNQNMGKIYSLTPHPIRYNCLNYLKLLSLPISLAFYIAKLCFTANPSWTWIGVNILHEKMGQATAKKILHGLPDEVEPNQNIPKIVEYVFRKYEENPTLTPIIEPTFIQKFLAKASKYIPALSRIVKFWNEGGINYSDEIQTKLALIDVIYKHIIAKAYEVGKKGGKLEITDVTALFPEINFEEKVNAESANLETEKVEVSNEESLISELPVRNLSKPTYREDCKREEFKSDTERSTAAYIDIREDASTGSTSKLPLEVKKFGKISIDQKHEEATATTNANNSINPLVNLLMLKALHDSIRQEVLKTYVEHCLAEIQISKNQETLENFQYDDSLARSQLYGNYDNNNTYTFEQPVSDLGQTYEHLTAPIACY</sequence>
<dbReference type="HOGENOM" id="CLU_811061_0_0_5"/>
<gene>
    <name evidence="1" type="ordered locus">RrIowa_0225</name>
</gene>
<evidence type="ECO:0000313" key="1">
    <source>
        <dbReference type="EMBL" id="ABY72137.1"/>
    </source>
</evidence>
<dbReference type="KEGG" id="rrj:RrIowa_0225"/>
<dbReference type="AlphaFoldDB" id="B0BWB1"/>
<name>B0BWB1_RICRO</name>
<dbReference type="Proteomes" id="UP000000796">
    <property type="component" value="Chromosome"/>
</dbReference>
<dbReference type="eggNOG" id="COG1565">
    <property type="taxonomic scope" value="Bacteria"/>
</dbReference>
<dbReference type="NCBIfam" id="TIGR01045">
    <property type="entry name" value="RPE1"/>
    <property type="match status" value="1"/>
</dbReference>
<dbReference type="InterPro" id="IPR005728">
    <property type="entry name" value="RPE1"/>
</dbReference>
<dbReference type="EMBL" id="CP000766">
    <property type="protein sequence ID" value="ABY72137.1"/>
    <property type="molecule type" value="Genomic_DNA"/>
</dbReference>
<accession>B0BWB1</accession>
<dbReference type="RefSeq" id="WP_012262225.1">
    <property type="nucleotide sequence ID" value="NC_010263.3"/>
</dbReference>
<keyword evidence="2" id="KW-1185">Reference proteome</keyword>
<evidence type="ECO:0000313" key="2">
    <source>
        <dbReference type="Proteomes" id="UP000000796"/>
    </source>
</evidence>
<proteinExistence type="predicted"/>
<organism evidence="1 2">
    <name type="scientific">Rickettsia rickettsii (strain Iowa)</name>
    <dbReference type="NCBI Taxonomy" id="452659"/>
    <lineage>
        <taxon>Bacteria</taxon>
        <taxon>Pseudomonadati</taxon>
        <taxon>Pseudomonadota</taxon>
        <taxon>Alphaproteobacteria</taxon>
        <taxon>Rickettsiales</taxon>
        <taxon>Rickettsiaceae</taxon>
        <taxon>Rickettsieae</taxon>
        <taxon>Rickettsia</taxon>
        <taxon>spotted fever group</taxon>
    </lineage>
</organism>